<keyword evidence="8 12" id="KW-0472">Membrane</keyword>
<sequence>MKLTCSYTHLSFWIFLAENQRDPKFSKAQEFNAGLFMFTLPNLISLTRLPLALVFLQENTFYRIAALILAMLSDALDGYYARRYDLSSRIGTLLDPLMDKLFVIFIISVLVQENAPVTTWELVAFFCRDLAVITYTCYLIVTNRLSQHRVRSIWSGKISTFLQFLVLIALSLQIPVPPVTFTLFLFLGILALLELYFYVPAPS</sequence>
<evidence type="ECO:0000256" key="5">
    <source>
        <dbReference type="ARBA" id="ARBA00022692"/>
    </source>
</evidence>
<keyword evidence="7" id="KW-0443">Lipid metabolism</keyword>
<evidence type="ECO:0000256" key="10">
    <source>
        <dbReference type="ARBA" id="ARBA00023264"/>
    </source>
</evidence>
<keyword evidence="4 11" id="KW-0808">Transferase</keyword>
<reference evidence="13 14" key="1">
    <citation type="journal article" date="2014" name="Mol. Biol. Evol.">
        <title>Massive expansion of Ubiquitination-related gene families within the Chlamydiae.</title>
        <authorList>
            <person name="Domman D."/>
            <person name="Collingro A."/>
            <person name="Lagkouvardos I."/>
            <person name="Gehre L."/>
            <person name="Weinmaier T."/>
            <person name="Rattei T."/>
            <person name="Subtil A."/>
            <person name="Horn M."/>
        </authorList>
    </citation>
    <scope>NUCLEOTIDE SEQUENCE [LARGE SCALE GENOMIC DNA]</scope>
    <source>
        <strain evidence="13 14">OEW1</strain>
    </source>
</reference>
<evidence type="ECO:0000256" key="4">
    <source>
        <dbReference type="ARBA" id="ARBA00022679"/>
    </source>
</evidence>
<evidence type="ECO:0000256" key="12">
    <source>
        <dbReference type="SAM" id="Phobius"/>
    </source>
</evidence>
<keyword evidence="5 12" id="KW-0812">Transmembrane</keyword>
<evidence type="ECO:0000256" key="2">
    <source>
        <dbReference type="ARBA" id="ARBA00010441"/>
    </source>
</evidence>
<keyword evidence="9" id="KW-0594">Phospholipid biosynthesis</keyword>
<dbReference type="GO" id="GO:0008444">
    <property type="term" value="F:CDP-diacylglycerol-glycerol-3-phosphate 3-phosphatidyltransferase activity"/>
    <property type="evidence" value="ECO:0007669"/>
    <property type="project" value="UniProtKB-EC"/>
</dbReference>
<gene>
    <name evidence="13" type="primary">pgsA_2</name>
    <name evidence="13" type="ORF">DB43_AQ00140</name>
</gene>
<comment type="similarity">
    <text evidence="2 11">Belongs to the CDP-alcohol phosphatidyltransferase class-I family.</text>
</comment>
<dbReference type="PANTHER" id="PTHR14269">
    <property type="entry name" value="CDP-DIACYLGLYCEROL--GLYCEROL-3-PHOSPHATE 3-PHOSPHATIDYLTRANSFERASE-RELATED"/>
    <property type="match status" value="1"/>
</dbReference>
<evidence type="ECO:0000256" key="3">
    <source>
        <dbReference type="ARBA" id="ARBA00022516"/>
    </source>
</evidence>
<accession>A0A0C1E7U8</accession>
<proteinExistence type="inferred from homology"/>
<feature type="transmembrane region" description="Helical" evidence="12">
    <location>
        <begin position="123"/>
        <end position="141"/>
    </location>
</feature>
<evidence type="ECO:0000313" key="13">
    <source>
        <dbReference type="EMBL" id="KIA76208.1"/>
    </source>
</evidence>
<comment type="subcellular location">
    <subcellularLocation>
        <location evidence="1">Membrane</location>
        <topology evidence="1">Multi-pass membrane protein</topology>
    </subcellularLocation>
</comment>
<dbReference type="AlphaFoldDB" id="A0A0C1E7U8"/>
<dbReference type="GO" id="GO:0046474">
    <property type="term" value="P:glycerophospholipid biosynthetic process"/>
    <property type="evidence" value="ECO:0007669"/>
    <property type="project" value="TreeGrafter"/>
</dbReference>
<organism evidence="13 14">
    <name type="scientific">Parachlamydia acanthamoebae</name>
    <dbReference type="NCBI Taxonomy" id="83552"/>
    <lineage>
        <taxon>Bacteria</taxon>
        <taxon>Pseudomonadati</taxon>
        <taxon>Chlamydiota</taxon>
        <taxon>Chlamydiia</taxon>
        <taxon>Parachlamydiales</taxon>
        <taxon>Parachlamydiaceae</taxon>
        <taxon>Parachlamydia</taxon>
    </lineage>
</organism>
<dbReference type="GO" id="GO:0016020">
    <property type="term" value="C:membrane"/>
    <property type="evidence" value="ECO:0007669"/>
    <property type="project" value="UniProtKB-SubCell"/>
</dbReference>
<evidence type="ECO:0000313" key="14">
    <source>
        <dbReference type="Proteomes" id="UP000031307"/>
    </source>
</evidence>
<feature type="transmembrane region" description="Helical" evidence="12">
    <location>
        <begin position="153"/>
        <end position="174"/>
    </location>
</feature>
<dbReference type="PATRIC" id="fig|83552.4.peg.2657"/>
<feature type="transmembrane region" description="Helical" evidence="12">
    <location>
        <begin position="180"/>
        <end position="199"/>
    </location>
</feature>
<evidence type="ECO:0000256" key="11">
    <source>
        <dbReference type="RuleBase" id="RU003750"/>
    </source>
</evidence>
<comment type="caution">
    <text evidence="13">The sequence shown here is derived from an EMBL/GenBank/DDBJ whole genome shotgun (WGS) entry which is preliminary data.</text>
</comment>
<keyword evidence="3" id="KW-0444">Lipid biosynthesis</keyword>
<protein>
    <submittedName>
        <fullName evidence="13">CDP-diacylglycerol--glycerol-3-phosphate 3-phosphatidyltransferase</fullName>
        <ecNumber evidence="13">2.7.8.5</ecNumber>
    </submittedName>
</protein>
<feature type="transmembrane region" description="Helical" evidence="12">
    <location>
        <begin position="93"/>
        <end position="111"/>
    </location>
</feature>
<dbReference type="Pfam" id="PF01066">
    <property type="entry name" value="CDP-OH_P_transf"/>
    <property type="match status" value="1"/>
</dbReference>
<keyword evidence="10" id="KW-1208">Phospholipid metabolism</keyword>
<feature type="transmembrane region" description="Helical" evidence="12">
    <location>
        <begin position="31"/>
        <end position="55"/>
    </location>
</feature>
<dbReference type="InterPro" id="IPR048254">
    <property type="entry name" value="CDP_ALCOHOL_P_TRANSF_CS"/>
</dbReference>
<dbReference type="Gene3D" id="1.20.120.1760">
    <property type="match status" value="1"/>
</dbReference>
<dbReference type="PANTHER" id="PTHR14269:SF11">
    <property type="entry name" value="CDP-DIACYLGLYCEROL--GLYCEROL-3-PHOSPHATE 3-PHOSPHATIDYLTRANSFERASE"/>
    <property type="match status" value="1"/>
</dbReference>
<dbReference type="EMBL" id="JSAM01000127">
    <property type="protein sequence ID" value="KIA76208.1"/>
    <property type="molecule type" value="Genomic_DNA"/>
</dbReference>
<evidence type="ECO:0000256" key="9">
    <source>
        <dbReference type="ARBA" id="ARBA00023209"/>
    </source>
</evidence>
<dbReference type="PROSITE" id="PS00379">
    <property type="entry name" value="CDP_ALCOHOL_P_TRANSF"/>
    <property type="match status" value="1"/>
</dbReference>
<evidence type="ECO:0000256" key="1">
    <source>
        <dbReference type="ARBA" id="ARBA00004141"/>
    </source>
</evidence>
<dbReference type="InterPro" id="IPR050324">
    <property type="entry name" value="CDP-alcohol_PTase-I"/>
</dbReference>
<evidence type="ECO:0000256" key="6">
    <source>
        <dbReference type="ARBA" id="ARBA00022989"/>
    </source>
</evidence>
<dbReference type="EC" id="2.7.8.5" evidence="13"/>
<dbReference type="InterPro" id="IPR000462">
    <property type="entry name" value="CDP-OH_P_trans"/>
</dbReference>
<dbReference type="Proteomes" id="UP000031307">
    <property type="component" value="Unassembled WGS sequence"/>
</dbReference>
<dbReference type="InterPro" id="IPR043130">
    <property type="entry name" value="CDP-OH_PTrfase_TM_dom"/>
</dbReference>
<name>A0A0C1E7U8_9BACT</name>
<evidence type="ECO:0000256" key="8">
    <source>
        <dbReference type="ARBA" id="ARBA00023136"/>
    </source>
</evidence>
<evidence type="ECO:0000256" key="7">
    <source>
        <dbReference type="ARBA" id="ARBA00023098"/>
    </source>
</evidence>
<keyword evidence="6 12" id="KW-1133">Transmembrane helix</keyword>